<evidence type="ECO:0000313" key="2">
    <source>
        <dbReference type="Proteomes" id="UP000005204"/>
    </source>
</evidence>
<name>A0A8R2M390_BOMMO</name>
<sequence>MKLTVIAVIDLMAVILKSNLMMKEMVVALMKIVDLLSLKAIVVEPRVEMPRAKLKVTWTVIRIVILTAKNKIKLT</sequence>
<accession>A0A8R2M390</accession>
<proteinExistence type="predicted"/>
<protein>
    <submittedName>
        <fullName evidence="1">Uncharacterized protein</fullName>
    </submittedName>
</protein>
<reference evidence="2" key="1">
    <citation type="journal article" date="2008" name="Insect Biochem. Mol. Biol.">
        <title>The genome of a lepidopteran model insect, the silkworm Bombyx mori.</title>
        <authorList>
            <consortium name="International Silkworm Genome Consortium"/>
        </authorList>
    </citation>
    <scope>NUCLEOTIDE SEQUENCE [LARGE SCALE GENOMIC DNA]</scope>
    <source>
        <strain evidence="2">p50T</strain>
    </source>
</reference>
<evidence type="ECO:0000313" key="1">
    <source>
        <dbReference type="EnsemblMetazoa" id="XP_037873552.1"/>
    </source>
</evidence>
<dbReference type="Proteomes" id="UP000005204">
    <property type="component" value="Unassembled WGS sequence"/>
</dbReference>
<reference evidence="1" key="2">
    <citation type="submission" date="2022-06" db="UniProtKB">
        <authorList>
            <consortium name="EnsemblMetazoa"/>
        </authorList>
    </citation>
    <scope>IDENTIFICATION</scope>
    <source>
        <strain evidence="1">p50T (Dazao)</strain>
    </source>
</reference>
<organism evidence="1 2">
    <name type="scientific">Bombyx mori</name>
    <name type="common">Silk moth</name>
    <dbReference type="NCBI Taxonomy" id="7091"/>
    <lineage>
        <taxon>Eukaryota</taxon>
        <taxon>Metazoa</taxon>
        <taxon>Ecdysozoa</taxon>
        <taxon>Arthropoda</taxon>
        <taxon>Hexapoda</taxon>
        <taxon>Insecta</taxon>
        <taxon>Pterygota</taxon>
        <taxon>Neoptera</taxon>
        <taxon>Endopterygota</taxon>
        <taxon>Lepidoptera</taxon>
        <taxon>Glossata</taxon>
        <taxon>Ditrysia</taxon>
        <taxon>Bombycoidea</taxon>
        <taxon>Bombycidae</taxon>
        <taxon>Bombycinae</taxon>
        <taxon>Bombyx</taxon>
    </lineage>
</organism>
<keyword evidence="2" id="KW-1185">Reference proteome</keyword>
<dbReference type="EnsemblMetazoa" id="XM_038017624.1">
    <property type="protein sequence ID" value="XP_037873552.1"/>
    <property type="gene ID" value="LOC119629961"/>
</dbReference>
<dbReference type="AlphaFoldDB" id="A0A8R2M390"/>